<keyword evidence="6" id="KW-0347">Helicase</keyword>
<dbReference type="InterPro" id="IPR037235">
    <property type="entry name" value="TRCF-like_C_D7"/>
</dbReference>
<evidence type="ECO:0000256" key="7">
    <source>
        <dbReference type="ARBA" id="ARBA00022840"/>
    </source>
</evidence>
<dbReference type="PROSITE" id="PS51257">
    <property type="entry name" value="PROKAR_LIPOPROTEIN"/>
    <property type="match status" value="1"/>
</dbReference>
<dbReference type="Pfam" id="PF00271">
    <property type="entry name" value="Helicase_C"/>
    <property type="match status" value="1"/>
</dbReference>
<evidence type="ECO:0000256" key="3">
    <source>
        <dbReference type="ARBA" id="ARBA00022741"/>
    </source>
</evidence>
<keyword evidence="9" id="KW-0234">DNA repair</keyword>
<dbReference type="SMART" id="SM00487">
    <property type="entry name" value="DEXDc"/>
    <property type="match status" value="1"/>
</dbReference>
<evidence type="ECO:0000256" key="6">
    <source>
        <dbReference type="ARBA" id="ARBA00022806"/>
    </source>
</evidence>
<feature type="region of interest" description="Disordered" evidence="10">
    <location>
        <begin position="1105"/>
        <end position="1125"/>
    </location>
</feature>
<dbReference type="PROSITE" id="PS51192">
    <property type="entry name" value="HELICASE_ATP_BIND_1"/>
    <property type="match status" value="1"/>
</dbReference>
<dbReference type="InterPro" id="IPR011545">
    <property type="entry name" value="DEAD/DEAH_box_helicase_dom"/>
</dbReference>
<dbReference type="InterPro" id="IPR027417">
    <property type="entry name" value="P-loop_NTPase"/>
</dbReference>
<dbReference type="GO" id="GO:0003678">
    <property type="term" value="F:DNA helicase activity"/>
    <property type="evidence" value="ECO:0007669"/>
    <property type="project" value="TreeGrafter"/>
</dbReference>
<dbReference type="HAMAP" id="MF_00969">
    <property type="entry name" value="TRCF"/>
    <property type="match status" value="1"/>
</dbReference>
<dbReference type="SUPFAM" id="SSF141259">
    <property type="entry name" value="CarD-like"/>
    <property type="match status" value="1"/>
</dbReference>
<dbReference type="SUPFAM" id="SSF143517">
    <property type="entry name" value="TRCF domain-like"/>
    <property type="match status" value="1"/>
</dbReference>
<dbReference type="FunFam" id="3.40.50.300:FF:000546">
    <property type="entry name" value="Transcription-repair-coupling factor"/>
    <property type="match status" value="1"/>
</dbReference>
<evidence type="ECO:0000256" key="4">
    <source>
        <dbReference type="ARBA" id="ARBA00022763"/>
    </source>
</evidence>
<dbReference type="Gene3D" id="2.40.10.170">
    <property type="match status" value="1"/>
</dbReference>
<dbReference type="SUPFAM" id="SSF52540">
    <property type="entry name" value="P-loop containing nucleoside triphosphate hydrolases"/>
    <property type="match status" value="4"/>
</dbReference>
<evidence type="ECO:0008006" key="14">
    <source>
        <dbReference type="Google" id="ProtNLM"/>
    </source>
</evidence>
<proteinExistence type="inferred from homology"/>
<dbReference type="GO" id="GO:0006281">
    <property type="term" value="P:DNA repair"/>
    <property type="evidence" value="ECO:0007669"/>
    <property type="project" value="UniProtKB-KW"/>
</dbReference>
<dbReference type="Gene3D" id="3.90.1150.50">
    <property type="entry name" value="Transcription-repair-coupling factor, D7 domain"/>
    <property type="match status" value="1"/>
</dbReference>
<evidence type="ECO:0000259" key="12">
    <source>
        <dbReference type="PROSITE" id="PS51194"/>
    </source>
</evidence>
<dbReference type="InterPro" id="IPR001650">
    <property type="entry name" value="Helicase_C-like"/>
</dbReference>
<dbReference type="Gene3D" id="3.30.2060.10">
    <property type="entry name" value="Penicillin-binding protein 1b domain"/>
    <property type="match status" value="1"/>
</dbReference>
<evidence type="ECO:0000256" key="9">
    <source>
        <dbReference type="ARBA" id="ARBA00023204"/>
    </source>
</evidence>
<dbReference type="InterPro" id="IPR036101">
    <property type="entry name" value="CarD-like/TRCF_RID_sf"/>
</dbReference>
<reference evidence="13" key="1">
    <citation type="submission" date="2018-05" db="EMBL/GenBank/DDBJ databases">
        <authorList>
            <person name="Lanie J.A."/>
            <person name="Ng W.-L."/>
            <person name="Kazmierczak K.M."/>
            <person name="Andrzejewski T.M."/>
            <person name="Davidsen T.M."/>
            <person name="Wayne K.J."/>
            <person name="Tettelin H."/>
            <person name="Glass J.I."/>
            <person name="Rusch D."/>
            <person name="Podicherti R."/>
            <person name="Tsui H.-C.T."/>
            <person name="Winkler M.E."/>
        </authorList>
    </citation>
    <scope>NUCLEOTIDE SEQUENCE</scope>
</reference>
<dbReference type="NCBIfam" id="TIGR00580">
    <property type="entry name" value="mfd"/>
    <property type="match status" value="1"/>
</dbReference>
<keyword evidence="3" id="KW-0547">Nucleotide-binding</keyword>
<keyword evidence="7" id="KW-0067">ATP-binding</keyword>
<dbReference type="Pfam" id="PF00270">
    <property type="entry name" value="DEAD"/>
    <property type="match status" value="1"/>
</dbReference>
<dbReference type="Pfam" id="PF02559">
    <property type="entry name" value="CarD_TRCF_RID"/>
    <property type="match status" value="1"/>
</dbReference>
<name>A0A381U728_9ZZZZ</name>
<evidence type="ECO:0000256" key="5">
    <source>
        <dbReference type="ARBA" id="ARBA00022801"/>
    </source>
</evidence>
<dbReference type="InterPro" id="IPR003711">
    <property type="entry name" value="CarD-like/TRCF_RID"/>
</dbReference>
<evidence type="ECO:0000256" key="1">
    <source>
        <dbReference type="ARBA" id="ARBA00004496"/>
    </source>
</evidence>
<dbReference type="InterPro" id="IPR004576">
    <property type="entry name" value="Mfd"/>
</dbReference>
<organism evidence="13">
    <name type="scientific">marine metagenome</name>
    <dbReference type="NCBI Taxonomy" id="408172"/>
    <lineage>
        <taxon>unclassified sequences</taxon>
        <taxon>metagenomes</taxon>
        <taxon>ecological metagenomes</taxon>
    </lineage>
</organism>
<dbReference type="SMART" id="SM00982">
    <property type="entry name" value="TRCF"/>
    <property type="match status" value="1"/>
</dbReference>
<keyword evidence="2" id="KW-0963">Cytoplasm</keyword>
<dbReference type="PROSITE" id="PS51194">
    <property type="entry name" value="HELICASE_CTER"/>
    <property type="match status" value="1"/>
</dbReference>
<dbReference type="CDD" id="cd17991">
    <property type="entry name" value="DEXHc_TRCF"/>
    <property type="match status" value="1"/>
</dbReference>
<evidence type="ECO:0000259" key="11">
    <source>
        <dbReference type="PROSITE" id="PS51192"/>
    </source>
</evidence>
<dbReference type="InterPro" id="IPR005118">
    <property type="entry name" value="TRCF_C"/>
</dbReference>
<accession>A0A381U728</accession>
<dbReference type="GO" id="GO:0005524">
    <property type="term" value="F:ATP binding"/>
    <property type="evidence" value="ECO:0007669"/>
    <property type="project" value="UniProtKB-KW"/>
</dbReference>
<dbReference type="Gene3D" id="3.40.50.300">
    <property type="entry name" value="P-loop containing nucleotide triphosphate hydrolases"/>
    <property type="match status" value="2"/>
</dbReference>
<dbReference type="SMART" id="SM00490">
    <property type="entry name" value="HELICc"/>
    <property type="match status" value="1"/>
</dbReference>
<dbReference type="InterPro" id="IPR047112">
    <property type="entry name" value="RecG/Mfd"/>
</dbReference>
<dbReference type="GO" id="GO:0003684">
    <property type="term" value="F:damaged DNA binding"/>
    <property type="evidence" value="ECO:0007669"/>
    <property type="project" value="InterPro"/>
</dbReference>
<keyword evidence="4" id="KW-0227">DNA damage</keyword>
<evidence type="ECO:0000256" key="10">
    <source>
        <dbReference type="SAM" id="MobiDB-lite"/>
    </source>
</evidence>
<dbReference type="SMART" id="SM01058">
    <property type="entry name" value="CarD_TRCF"/>
    <property type="match status" value="1"/>
</dbReference>
<dbReference type="Pfam" id="PF17757">
    <property type="entry name" value="UvrB_inter"/>
    <property type="match status" value="1"/>
</dbReference>
<dbReference type="InterPro" id="IPR041471">
    <property type="entry name" value="UvrB_inter"/>
</dbReference>
<dbReference type="InterPro" id="IPR014001">
    <property type="entry name" value="Helicase_ATP-bd"/>
</dbReference>
<evidence type="ECO:0000313" key="13">
    <source>
        <dbReference type="EMBL" id="SVA24036.1"/>
    </source>
</evidence>
<dbReference type="PANTHER" id="PTHR47964:SF1">
    <property type="entry name" value="ATP-DEPENDENT DNA HELICASE HOMOLOG RECG, CHLOROPLASTIC"/>
    <property type="match status" value="1"/>
</dbReference>
<comment type="subcellular location">
    <subcellularLocation>
        <location evidence="1">Cytoplasm</location>
    </subcellularLocation>
</comment>
<keyword evidence="8" id="KW-0238">DNA-binding</keyword>
<keyword evidence="5" id="KW-0378">Hydrolase</keyword>
<feature type="domain" description="Helicase C-terminal" evidence="12">
    <location>
        <begin position="763"/>
        <end position="917"/>
    </location>
</feature>
<evidence type="ECO:0000256" key="2">
    <source>
        <dbReference type="ARBA" id="ARBA00022490"/>
    </source>
</evidence>
<dbReference type="GO" id="GO:0016787">
    <property type="term" value="F:hydrolase activity"/>
    <property type="evidence" value="ECO:0007669"/>
    <property type="project" value="UniProtKB-KW"/>
</dbReference>
<dbReference type="AlphaFoldDB" id="A0A381U728"/>
<sequence>MLKTALEQLDTKINATAITGLTSSACALFTVATTRRQTVSLLVVPTDADVDPMTSDTRFFFASLEGLSAPEAELAILPFPSLEVDPYRGLAPHFEVTSARAAALSALVRGKARVVVASVEALLPRVSAPAVMLDASIQLAPGDETSPTLLGDRLLRGGFVRQDPVDGHGEFCVRGGIVDLFPATDDHPVRVEFIGDMIESIRRYDEATQRSIGEVSRVVITPIRERFDDDNNPETLEEEPPSVSVFEYLSTYEYRLLTSEPEEVNAQLTTAYQRLATAFEDAKTRGEAPRALEQLVANPDDITQRLRTAVYLNALDYKTSVGDSVHIACQPVIEYRGRLADWITDVQGAHTQGELVLFVATAVGTLNRAIELLTDHGLSAVIAGAHQPTSRPTVIVTVGQLSRGFRLADAGLQVYTEADVFDEPRQTSERRRPLPQVFLTDFRDLKVDDYVVHVEHGVGVFVGLRQLEVGGAAQEFMELQYAEATKLFVPVEQLDLIQKYTGGSRPSLDRLGGTTWERAKTRVKKAMRDMAEELLKLYAARKTMPGHAFGEDSHWQREFEDAFRYELTADQATAVADIKHDMEAPTPMDRLLCGDVGYGKTEVAVRAAFKAVMEGKQVALLAPTTVLAFQHVRTLTERFAAFPVTIELLSRFRTRQEQKTVISHAANGRVDIVVGTHRLLSKDVTFRDLGLLIVDEEQRFGVAHKERLKQLRRRVDVLTLTATPIPRTLNMSLVGIRDMSLIETPPKDRLAIQTNVARFDRTLIAQAIRHEVERGGQVYFVHNRIESIYSIAELVTRLVPNIKVAVAHGQMSEDVLERCMVSFIDRKCDVLVTTTIIENGLDLPNANTLIINQADHFGLAQLYQLRGRIGRSDRRAYAYLLVPHADALSAVARKRLAAIREFSDLGSGFRVAALDLEIRGAGNLLGGEQSGHIEAIGFEMYIKLLEETVSRLKGEEILDERRAAVNLNIDLRVDQNYIPDMTQRLTVYRRVAGAKSEDDLTQILSELHDRYGLLPESILTLADYGRLRVRADALGVESIERDHNTVVVKFRPQMVVDSGRVLEMVEEHSDVTLVPPGLLKIDLCAATDSSDAQLTTSAPWWAGRERAGNASLRPNRGDSSAEDALSPSGIFSRVTGVLAELGSTTEIS</sequence>
<evidence type="ECO:0000256" key="8">
    <source>
        <dbReference type="ARBA" id="ARBA00023125"/>
    </source>
</evidence>
<feature type="domain" description="Helicase ATP-binding" evidence="11">
    <location>
        <begin position="581"/>
        <end position="742"/>
    </location>
</feature>
<dbReference type="EMBL" id="UINC01005864">
    <property type="protein sequence ID" value="SVA24036.1"/>
    <property type="molecule type" value="Genomic_DNA"/>
</dbReference>
<dbReference type="GO" id="GO:0005737">
    <property type="term" value="C:cytoplasm"/>
    <property type="evidence" value="ECO:0007669"/>
    <property type="project" value="UniProtKB-SubCell"/>
</dbReference>
<dbReference type="PANTHER" id="PTHR47964">
    <property type="entry name" value="ATP-DEPENDENT DNA HELICASE HOMOLOG RECG, CHLOROPLASTIC"/>
    <property type="match status" value="1"/>
</dbReference>
<dbReference type="Pfam" id="PF03461">
    <property type="entry name" value="TRCF"/>
    <property type="match status" value="1"/>
</dbReference>
<gene>
    <name evidence="13" type="ORF">METZ01_LOCUS76890</name>
</gene>
<protein>
    <recommendedName>
        <fullName evidence="14">Helicase ATP-binding domain-containing protein</fullName>
    </recommendedName>
</protein>